<dbReference type="AlphaFoldDB" id="A0A9E7FM79"/>
<proteinExistence type="predicted"/>
<reference evidence="1" key="1">
    <citation type="submission" date="2022-05" db="EMBL/GenBank/DDBJ databases">
        <title>The Musa troglodytarum L. genome provides insights into the mechanism of non-climacteric behaviour and enrichment of carotenoids.</title>
        <authorList>
            <person name="Wang J."/>
        </authorList>
    </citation>
    <scope>NUCLEOTIDE SEQUENCE</scope>
    <source>
        <tissue evidence="1">Leaf</tissue>
    </source>
</reference>
<dbReference type="Proteomes" id="UP001055439">
    <property type="component" value="Chromosome 4"/>
</dbReference>
<keyword evidence="2" id="KW-1185">Reference proteome</keyword>
<sequence>MRYILYVTGTTLATATDIALLLRPCHVLALARANPTKLPISRSAELALPTTSSSSTSSSLSLGSDSGSRIPIALHFASFGRSRRRWLPWVLAPRIDEAFDQKVPLLSHQQAASMVCNAGISNFVSRTKNPEDPTLVEEGQIEDSSCSRIAEPGLWRVGRAGYLERL</sequence>
<dbReference type="EMBL" id="CP097506">
    <property type="protein sequence ID" value="URD96711.1"/>
    <property type="molecule type" value="Genomic_DNA"/>
</dbReference>
<gene>
    <name evidence="1" type="ORF">MUK42_08367</name>
</gene>
<accession>A0A9E7FM79</accession>
<evidence type="ECO:0000313" key="2">
    <source>
        <dbReference type="Proteomes" id="UP001055439"/>
    </source>
</evidence>
<name>A0A9E7FM79_9LILI</name>
<evidence type="ECO:0000313" key="1">
    <source>
        <dbReference type="EMBL" id="URD96711.1"/>
    </source>
</evidence>
<protein>
    <submittedName>
        <fullName evidence="1">Uncharacterized protein</fullName>
    </submittedName>
</protein>
<organism evidence="1 2">
    <name type="scientific">Musa troglodytarum</name>
    <name type="common">fe'i banana</name>
    <dbReference type="NCBI Taxonomy" id="320322"/>
    <lineage>
        <taxon>Eukaryota</taxon>
        <taxon>Viridiplantae</taxon>
        <taxon>Streptophyta</taxon>
        <taxon>Embryophyta</taxon>
        <taxon>Tracheophyta</taxon>
        <taxon>Spermatophyta</taxon>
        <taxon>Magnoliopsida</taxon>
        <taxon>Liliopsida</taxon>
        <taxon>Zingiberales</taxon>
        <taxon>Musaceae</taxon>
        <taxon>Musa</taxon>
    </lineage>
</organism>